<dbReference type="EMBL" id="VXPY01000020">
    <property type="protein sequence ID" value="MYD89432.1"/>
    <property type="molecule type" value="Genomic_DNA"/>
</dbReference>
<sequence length="290" mass="32219">MDTKRPVADTHIHLWDPGRLTYPWLETVPAIAGPHGPAELQVQEAETDRFRLAQIVFMQAGAEDAEAVLEARWVDSLADTVEPRITGIVACAPVEQGEAVRPVLEELASMPRVKGVRRLIQDQPAGYAATPAFAEGVRMLPGYGFSFDLCIRHYQLGEVTDLVRRCPDVAFILDHIGKPDIAAGTLDPWRSDLKVLSELPNVVCKISGMATEADHANWQPDDLKPYVDHVVECFGEDRIVYGGDWPVSLLAVKHWGHWVDVLDDLTGHLGPAVQQQLYFDNAVRFYRLPA</sequence>
<gene>
    <name evidence="3" type="ORF">F4Y08_03700</name>
</gene>
<dbReference type="Pfam" id="PF04909">
    <property type="entry name" value="Amidohydro_2"/>
    <property type="match status" value="1"/>
</dbReference>
<organism evidence="3">
    <name type="scientific">Caldilineaceae bacterium SB0662_bin_9</name>
    <dbReference type="NCBI Taxonomy" id="2605258"/>
    <lineage>
        <taxon>Bacteria</taxon>
        <taxon>Bacillati</taxon>
        <taxon>Chloroflexota</taxon>
        <taxon>Caldilineae</taxon>
        <taxon>Caldilineales</taxon>
        <taxon>Caldilineaceae</taxon>
    </lineage>
</organism>
<dbReference type="GO" id="GO:0016787">
    <property type="term" value="F:hydrolase activity"/>
    <property type="evidence" value="ECO:0007669"/>
    <property type="project" value="UniProtKB-KW"/>
</dbReference>
<evidence type="ECO:0000313" key="3">
    <source>
        <dbReference type="EMBL" id="MYD89432.1"/>
    </source>
</evidence>
<comment type="caution">
    <text evidence="3">The sequence shown here is derived from an EMBL/GenBank/DDBJ whole genome shotgun (WGS) entry which is preliminary data.</text>
</comment>
<protein>
    <submittedName>
        <fullName evidence="3">Amidohydrolase family protein</fullName>
    </submittedName>
</protein>
<accession>A0A6B1DRT4</accession>
<proteinExistence type="inferred from homology"/>
<dbReference type="PANTHER" id="PTHR43569:SF2">
    <property type="entry name" value="AMIDOHYDROLASE-RELATED DOMAIN-CONTAINING PROTEIN"/>
    <property type="match status" value="1"/>
</dbReference>
<comment type="similarity">
    <text evidence="1">Belongs to the metallo-dependent hydrolases superfamily.</text>
</comment>
<dbReference type="SUPFAM" id="SSF51556">
    <property type="entry name" value="Metallo-dependent hydrolases"/>
    <property type="match status" value="1"/>
</dbReference>
<reference evidence="3" key="1">
    <citation type="submission" date="2019-09" db="EMBL/GenBank/DDBJ databases">
        <title>Characterisation of the sponge microbiome using genome-centric metagenomics.</title>
        <authorList>
            <person name="Engelberts J.P."/>
            <person name="Robbins S.J."/>
            <person name="De Goeij J.M."/>
            <person name="Aranda M."/>
            <person name="Bell S.C."/>
            <person name="Webster N.S."/>
        </authorList>
    </citation>
    <scope>NUCLEOTIDE SEQUENCE</scope>
    <source>
        <strain evidence="3">SB0662_bin_9</strain>
    </source>
</reference>
<name>A0A6B1DRT4_9CHLR</name>
<dbReference type="Gene3D" id="3.20.20.140">
    <property type="entry name" value="Metal-dependent hydrolases"/>
    <property type="match status" value="1"/>
</dbReference>
<evidence type="ECO:0000259" key="2">
    <source>
        <dbReference type="Pfam" id="PF04909"/>
    </source>
</evidence>
<dbReference type="InterPro" id="IPR052350">
    <property type="entry name" value="Metallo-dep_Lactonases"/>
</dbReference>
<keyword evidence="3" id="KW-0378">Hydrolase</keyword>
<dbReference type="AlphaFoldDB" id="A0A6B1DRT4"/>
<evidence type="ECO:0000256" key="1">
    <source>
        <dbReference type="ARBA" id="ARBA00038310"/>
    </source>
</evidence>
<dbReference type="InterPro" id="IPR006680">
    <property type="entry name" value="Amidohydro-rel"/>
</dbReference>
<feature type="domain" description="Amidohydrolase-related" evidence="2">
    <location>
        <begin position="9"/>
        <end position="288"/>
    </location>
</feature>
<dbReference type="InterPro" id="IPR032466">
    <property type="entry name" value="Metal_Hydrolase"/>
</dbReference>
<dbReference type="PANTHER" id="PTHR43569">
    <property type="entry name" value="AMIDOHYDROLASE"/>
    <property type="match status" value="1"/>
</dbReference>